<sequence>MLKSTISIGIRSEYKSGKLTDPSKQTAEDIILTFLMRTKVLQARKAKAKDSFTIEKESKDELGNTVLKLQQTYKGVPVWNSHKPY</sequence>
<keyword evidence="2" id="KW-0479">Metal-binding</keyword>
<keyword evidence="4" id="KW-0862">Zinc</keyword>
<name>A0A941FNC8_9BACI</name>
<proteinExistence type="predicted"/>
<gene>
    <name evidence="7" type="ORF">KEH51_24650</name>
</gene>
<accession>A0A941FNC8</accession>
<feature type="domain" description="FTP" evidence="6">
    <location>
        <begin position="50"/>
        <end position="81"/>
    </location>
</feature>
<comment type="caution">
    <text evidence="7">The sequence shown here is derived from an EMBL/GenBank/DDBJ whole genome shotgun (WGS) entry which is preliminary data.</text>
</comment>
<evidence type="ECO:0000256" key="5">
    <source>
        <dbReference type="ARBA" id="ARBA00023049"/>
    </source>
</evidence>
<evidence type="ECO:0000256" key="1">
    <source>
        <dbReference type="ARBA" id="ARBA00022670"/>
    </source>
</evidence>
<dbReference type="GO" id="GO:0008237">
    <property type="term" value="F:metallopeptidase activity"/>
    <property type="evidence" value="ECO:0007669"/>
    <property type="project" value="UniProtKB-KW"/>
</dbReference>
<dbReference type="AlphaFoldDB" id="A0A941FNC8"/>
<reference evidence="7" key="1">
    <citation type="submission" date="2021-04" db="EMBL/GenBank/DDBJ databases">
        <title>Whole genome sequencing of Enterococci isolates from hospitalized patients.</title>
        <authorList>
            <person name="Ogoti B.M."/>
            <person name="Onyambu F.G."/>
        </authorList>
    </citation>
    <scope>NUCLEOTIDE SEQUENCE</scope>
    <source>
        <strain evidence="7">242</strain>
    </source>
</reference>
<dbReference type="EMBL" id="JAGTPW010000060">
    <property type="protein sequence ID" value="MBR8645964.1"/>
    <property type="molecule type" value="Genomic_DNA"/>
</dbReference>
<evidence type="ECO:0000313" key="7">
    <source>
        <dbReference type="EMBL" id="MBR8645964.1"/>
    </source>
</evidence>
<dbReference type="Gene3D" id="3.10.450.490">
    <property type="match status" value="1"/>
</dbReference>
<protein>
    <recommendedName>
        <fullName evidence="6">FTP domain-containing protein</fullName>
    </recommendedName>
</protein>
<evidence type="ECO:0000256" key="2">
    <source>
        <dbReference type="ARBA" id="ARBA00022723"/>
    </source>
</evidence>
<keyword evidence="5" id="KW-0482">Metalloprotease</keyword>
<keyword evidence="3" id="KW-0378">Hydrolase</keyword>
<evidence type="ECO:0000256" key="4">
    <source>
        <dbReference type="ARBA" id="ARBA00022833"/>
    </source>
</evidence>
<dbReference type="GO" id="GO:0046872">
    <property type="term" value="F:metal ion binding"/>
    <property type="evidence" value="ECO:0007669"/>
    <property type="project" value="UniProtKB-KW"/>
</dbReference>
<dbReference type="GO" id="GO:0006508">
    <property type="term" value="P:proteolysis"/>
    <property type="evidence" value="ECO:0007669"/>
    <property type="project" value="UniProtKB-KW"/>
</dbReference>
<organism evidence="7 8">
    <name type="scientific">Peribacillus frigoritolerans</name>
    <dbReference type="NCBI Taxonomy" id="450367"/>
    <lineage>
        <taxon>Bacteria</taxon>
        <taxon>Bacillati</taxon>
        <taxon>Bacillota</taxon>
        <taxon>Bacilli</taxon>
        <taxon>Bacillales</taxon>
        <taxon>Bacillaceae</taxon>
        <taxon>Peribacillus</taxon>
    </lineage>
</organism>
<dbReference type="Pfam" id="PF07504">
    <property type="entry name" value="FTP"/>
    <property type="match status" value="1"/>
</dbReference>
<evidence type="ECO:0000259" key="6">
    <source>
        <dbReference type="Pfam" id="PF07504"/>
    </source>
</evidence>
<keyword evidence="1" id="KW-0645">Protease</keyword>
<dbReference type="InterPro" id="IPR011096">
    <property type="entry name" value="FTP_domain"/>
</dbReference>
<evidence type="ECO:0000256" key="3">
    <source>
        <dbReference type="ARBA" id="ARBA00022801"/>
    </source>
</evidence>
<evidence type="ECO:0000313" key="8">
    <source>
        <dbReference type="Proteomes" id="UP000680045"/>
    </source>
</evidence>
<dbReference type="Proteomes" id="UP000680045">
    <property type="component" value="Unassembled WGS sequence"/>
</dbReference>